<dbReference type="InterPro" id="IPR016135">
    <property type="entry name" value="UBQ-conjugating_enzyme/RWD"/>
</dbReference>
<proteinExistence type="predicted"/>
<dbReference type="AlphaFoldDB" id="A0A6C0LUE2"/>
<accession>A0A6C0LUE2</accession>
<sequence length="163" mass="19227">MNRTMNWRRLLNETKLINESKETDSDMYCIQKFDRTIYNWKAVIYGPEKSLYDGYSFELDILLPQNYPEKPPIVKFYTPILHVNVNNEGDICLDILKNEWKSSLNICVILKSIVSLLADPNPEDPFNPELASLYKLDYKQYVENINQHCIKYAKLKNLRNLSD</sequence>
<evidence type="ECO:0000313" key="2">
    <source>
        <dbReference type="EMBL" id="QHU33184.1"/>
    </source>
</evidence>
<dbReference type="SUPFAM" id="SSF54495">
    <property type="entry name" value="UBC-like"/>
    <property type="match status" value="1"/>
</dbReference>
<organism evidence="2">
    <name type="scientific">viral metagenome</name>
    <dbReference type="NCBI Taxonomy" id="1070528"/>
    <lineage>
        <taxon>unclassified sequences</taxon>
        <taxon>metagenomes</taxon>
        <taxon>organismal metagenomes</taxon>
    </lineage>
</organism>
<name>A0A6C0LUE2_9ZZZZ</name>
<dbReference type="Gene3D" id="3.10.110.10">
    <property type="entry name" value="Ubiquitin Conjugating Enzyme"/>
    <property type="match status" value="1"/>
</dbReference>
<protein>
    <recommendedName>
        <fullName evidence="1">UBC core domain-containing protein</fullName>
    </recommendedName>
</protein>
<evidence type="ECO:0000259" key="1">
    <source>
        <dbReference type="PROSITE" id="PS50127"/>
    </source>
</evidence>
<reference evidence="2" key="1">
    <citation type="journal article" date="2020" name="Nature">
        <title>Giant virus diversity and host interactions through global metagenomics.</title>
        <authorList>
            <person name="Schulz F."/>
            <person name="Roux S."/>
            <person name="Paez-Espino D."/>
            <person name="Jungbluth S."/>
            <person name="Walsh D.A."/>
            <person name="Denef V.J."/>
            <person name="McMahon K.D."/>
            <person name="Konstantinidis K.T."/>
            <person name="Eloe-Fadrosh E.A."/>
            <person name="Kyrpides N.C."/>
            <person name="Woyke T."/>
        </authorList>
    </citation>
    <scope>NUCLEOTIDE SEQUENCE</scope>
    <source>
        <strain evidence="2">GVMAG-S-1014582-52</strain>
    </source>
</reference>
<feature type="domain" description="UBC core" evidence="1">
    <location>
        <begin position="5"/>
        <end position="154"/>
    </location>
</feature>
<dbReference type="EMBL" id="MN740556">
    <property type="protein sequence ID" value="QHU33184.1"/>
    <property type="molecule type" value="Genomic_DNA"/>
</dbReference>
<dbReference type="Pfam" id="PF00179">
    <property type="entry name" value="UQ_con"/>
    <property type="match status" value="1"/>
</dbReference>
<dbReference type="PANTHER" id="PTHR24068">
    <property type="entry name" value="UBIQUITIN-CONJUGATING ENZYME E2"/>
    <property type="match status" value="1"/>
</dbReference>
<dbReference type="PROSITE" id="PS50127">
    <property type="entry name" value="UBC_2"/>
    <property type="match status" value="1"/>
</dbReference>
<dbReference type="SMART" id="SM00212">
    <property type="entry name" value="UBCc"/>
    <property type="match status" value="1"/>
</dbReference>
<dbReference type="InterPro" id="IPR000608">
    <property type="entry name" value="UBC"/>
</dbReference>